<reference evidence="6 7" key="2">
    <citation type="submission" date="2020-05" db="EMBL/GenBank/DDBJ databases">
        <title>Classification of alakaliphilic streptomycetes isolated from an alkaline soil next to Lonar Crater, India and a proposal for the recognition of Streptomyces alkaliterrae sp. nov.</title>
        <authorList>
            <person name="Golinska P."/>
        </authorList>
    </citation>
    <scope>NUCLEOTIDE SEQUENCE [LARGE SCALE GENOMIC DNA]</scope>
    <source>
        <strain evidence="7">OF3</strain>
        <strain evidence="6">OF8</strain>
    </source>
</reference>
<comment type="caution">
    <text evidence="4">The sequence shown here is derived from an EMBL/GenBank/DDBJ whole genome shotgun (WGS) entry which is preliminary data.</text>
</comment>
<evidence type="ECO:0000313" key="6">
    <source>
        <dbReference type="Proteomes" id="UP000517765"/>
    </source>
</evidence>
<evidence type="ECO:0000313" key="5">
    <source>
        <dbReference type="Proteomes" id="UP000320857"/>
    </source>
</evidence>
<dbReference type="AlphaFoldDB" id="A0A5P0YLQ4"/>
<evidence type="ECO:0000313" key="4">
    <source>
        <dbReference type="EMBL" id="MQS01226.1"/>
    </source>
</evidence>
<proteinExistence type="predicted"/>
<accession>A0A5P0YLQ4</accession>
<organism evidence="4 5">
    <name type="scientific">Streptomyces alkaliterrae</name>
    <dbReference type="NCBI Taxonomy" id="2213162"/>
    <lineage>
        <taxon>Bacteria</taxon>
        <taxon>Bacillati</taxon>
        <taxon>Actinomycetota</taxon>
        <taxon>Actinomycetes</taxon>
        <taxon>Kitasatosporales</taxon>
        <taxon>Streptomycetaceae</taxon>
        <taxon>Streptomyces</taxon>
    </lineage>
</organism>
<evidence type="ECO:0000313" key="7">
    <source>
        <dbReference type="Proteomes" id="UP000525686"/>
    </source>
</evidence>
<dbReference type="EMBL" id="VJYK02000030">
    <property type="protein sequence ID" value="MQS01226.1"/>
    <property type="molecule type" value="Genomic_DNA"/>
</dbReference>
<evidence type="ECO:0000313" key="3">
    <source>
        <dbReference type="EMBL" id="MBB1260069.1"/>
    </source>
</evidence>
<evidence type="ECO:0000313" key="2">
    <source>
        <dbReference type="EMBL" id="MBB1253937.1"/>
    </source>
</evidence>
<dbReference type="InterPro" id="IPR045676">
    <property type="entry name" value="DUF6194"/>
</dbReference>
<dbReference type="EMBL" id="JABJXA010000078">
    <property type="protein sequence ID" value="MBB1260069.1"/>
    <property type="molecule type" value="Genomic_DNA"/>
</dbReference>
<reference evidence="2" key="3">
    <citation type="journal article" name="Syst. Appl. Microbiol.">
        <title>Streptomyces alkaliterrae sp. nov., isolated from an alkaline soil, and emended descriptions of Streptomyces alkaliphilus, Streptomyces calidiresistens and Streptomyces durbertensis.</title>
        <authorList>
            <person name="Swiecimska M."/>
            <person name="Golinska P."/>
            <person name="Nouioui I."/>
            <person name="Wypij M."/>
            <person name="Rai M."/>
            <person name="Sangal V."/>
            <person name="Goodfellow M."/>
        </authorList>
    </citation>
    <scope>NUCLEOTIDE SEQUENCE</scope>
    <source>
        <strain evidence="2">OF3</strain>
        <strain evidence="3">OF8</strain>
    </source>
</reference>
<reference evidence="4 5" key="1">
    <citation type="submission" date="2019-10" db="EMBL/GenBank/DDBJ databases">
        <title>Streptomyces sp. nov., a novel actinobacterium isolated from alkaline environment.</title>
        <authorList>
            <person name="Golinska P."/>
        </authorList>
    </citation>
    <scope>NUCLEOTIDE SEQUENCE [LARGE SCALE GENOMIC DNA]</scope>
    <source>
        <strain evidence="4 5">OF1</strain>
    </source>
</reference>
<gene>
    <name evidence="4" type="ORF">FNX44_004940</name>
    <name evidence="2" type="ORF">H3146_11255</name>
    <name evidence="3" type="ORF">H3147_14670</name>
</gene>
<dbReference type="Proteomes" id="UP000320857">
    <property type="component" value="Unassembled WGS sequence"/>
</dbReference>
<dbReference type="EMBL" id="JABJWZ010000078">
    <property type="protein sequence ID" value="MBB1253937.1"/>
    <property type="molecule type" value="Genomic_DNA"/>
</dbReference>
<name>A0A5P0YLQ4_9ACTN</name>
<evidence type="ECO:0000259" key="1">
    <source>
        <dbReference type="Pfam" id="PF19694"/>
    </source>
</evidence>
<protein>
    <recommendedName>
        <fullName evidence="1">DUF6194 domain-containing protein</fullName>
    </recommendedName>
</protein>
<feature type="domain" description="DUF6194" evidence="1">
    <location>
        <begin position="1"/>
        <end position="142"/>
    </location>
</feature>
<keyword evidence="5" id="KW-1185">Reference proteome</keyword>
<sequence length="148" mass="16337">MEQIISAVEELDGALVLRPEPDGDAYLYHAPDGRPPRTGQPYGTITTADQPGDTASHLDAPDRWRVNVHVDRGIFEALTGETPSALTRPRDHTAVDTVLPHPVYGTAGWICVVNPGPRTADTVTRLLRDAHERARARHQRRQRLSPGR</sequence>
<dbReference type="Pfam" id="PF19694">
    <property type="entry name" value="DUF6194"/>
    <property type="match status" value="1"/>
</dbReference>
<dbReference type="Proteomes" id="UP000525686">
    <property type="component" value="Unassembled WGS sequence"/>
</dbReference>
<dbReference type="Proteomes" id="UP000517765">
    <property type="component" value="Unassembled WGS sequence"/>
</dbReference>